<accession>A0A7D5ZEQ5</accession>
<feature type="domain" description="DUF4434" evidence="2">
    <location>
        <begin position="98"/>
        <end position="277"/>
    </location>
</feature>
<dbReference type="RefSeq" id="WP_180306681.1">
    <property type="nucleotide sequence ID" value="NZ_CP058952.1"/>
</dbReference>
<dbReference type="EMBL" id="CP058952">
    <property type="protein sequence ID" value="QLI82605.1"/>
    <property type="molecule type" value="Genomic_DNA"/>
</dbReference>
<dbReference type="InterPro" id="IPR027849">
    <property type="entry name" value="DUF4434"/>
</dbReference>
<dbReference type="Pfam" id="PF14488">
    <property type="entry name" value="DUF4434"/>
    <property type="match status" value="1"/>
</dbReference>
<gene>
    <name evidence="3" type="ORF">HZU75_14310</name>
</gene>
<proteinExistence type="predicted"/>
<keyword evidence="1" id="KW-0732">Signal</keyword>
<reference evidence="3 4" key="1">
    <citation type="journal article" date="2016" name="Int. J. Syst. Evol. Microbiol.">
        <title>Chitinibacter fontanus sp. nov., isolated from a spring.</title>
        <authorList>
            <person name="Sheu S.Y."/>
            <person name="Li Y.S."/>
            <person name="Young C.C."/>
            <person name="Chen W.M."/>
        </authorList>
    </citation>
    <scope>NUCLEOTIDE SEQUENCE [LARGE SCALE GENOMIC DNA]</scope>
    <source>
        <strain evidence="3 4">STM-7</strain>
    </source>
</reference>
<name>A0A7D5ZEQ5_9NEIS</name>
<evidence type="ECO:0000256" key="1">
    <source>
        <dbReference type="SAM" id="SignalP"/>
    </source>
</evidence>
<evidence type="ECO:0000259" key="2">
    <source>
        <dbReference type="Pfam" id="PF14488"/>
    </source>
</evidence>
<evidence type="ECO:0000313" key="3">
    <source>
        <dbReference type="EMBL" id="QLI82605.1"/>
    </source>
</evidence>
<dbReference type="Proteomes" id="UP000510822">
    <property type="component" value="Chromosome"/>
</dbReference>
<dbReference type="AlphaFoldDB" id="A0A7D5ZEQ5"/>
<organism evidence="3 4">
    <name type="scientific">Chitinibacter fontanus</name>
    <dbReference type="NCBI Taxonomy" id="1737446"/>
    <lineage>
        <taxon>Bacteria</taxon>
        <taxon>Pseudomonadati</taxon>
        <taxon>Pseudomonadota</taxon>
        <taxon>Betaproteobacteria</taxon>
        <taxon>Neisseriales</taxon>
        <taxon>Chitinibacteraceae</taxon>
        <taxon>Chitinibacter</taxon>
    </lineage>
</organism>
<sequence length="315" mass="35849">MKINWLLSVLMLLLAGTNRIAYASCEQQNAHMIFYQPLLSHQKLTSEQLSYIQSRLKKHNIDTVILQWSRYGPHHLWGSTGARWLKNGLPGRVIRRHLIFGLYADPEFFGQLHLSDEQLEPYLNRLMLDNLSEASKVYSQFGNQIKGWYLPAEIDDLNWQTPHRQQILAAHLQANVQALNRLTPGKPVYISTFFGGFMKPKVYADFLLKIQQASNVIWLIQDGSGVIRSNPPDIAAYLKAIAATLPPKKWHGVVEAFQETKQDTNSSFCPISEQNLRERQALWCDATGNVASTIFSLNQLAPILIRDSQPLCDPN</sequence>
<feature type="chain" id="PRO_5029011160" evidence="1">
    <location>
        <begin position="24"/>
        <end position="315"/>
    </location>
</feature>
<dbReference type="KEGG" id="cfon:HZU75_14310"/>
<evidence type="ECO:0000313" key="4">
    <source>
        <dbReference type="Proteomes" id="UP000510822"/>
    </source>
</evidence>
<feature type="signal peptide" evidence="1">
    <location>
        <begin position="1"/>
        <end position="23"/>
    </location>
</feature>
<keyword evidence="4" id="KW-1185">Reference proteome</keyword>
<dbReference type="Gene3D" id="3.20.20.80">
    <property type="entry name" value="Glycosidases"/>
    <property type="match status" value="1"/>
</dbReference>
<protein>
    <submittedName>
        <fullName evidence="3">DUF4434 domain-containing protein</fullName>
    </submittedName>
</protein>